<evidence type="ECO:0000313" key="3">
    <source>
        <dbReference type="EMBL" id="TWF78401.1"/>
    </source>
</evidence>
<evidence type="ECO:0000313" key="4">
    <source>
        <dbReference type="Proteomes" id="UP000321261"/>
    </source>
</evidence>
<accession>A0A561SU76</accession>
<feature type="domain" description="Anti-sigma-D factor RsdA sigma factor binding region" evidence="2">
    <location>
        <begin position="45"/>
        <end position="94"/>
    </location>
</feature>
<feature type="region of interest" description="Disordered" evidence="1">
    <location>
        <begin position="226"/>
        <end position="384"/>
    </location>
</feature>
<dbReference type="Pfam" id="PF16751">
    <property type="entry name" value="RsdA_SigD_bd"/>
    <property type="match status" value="1"/>
</dbReference>
<feature type="compositionally biased region" description="Polar residues" evidence="1">
    <location>
        <begin position="265"/>
        <end position="276"/>
    </location>
</feature>
<sequence>MPDDTLHPFGGNHNGHNGHKGTNGSRPPGMQSKPVAFDDLAEPVDLVAVQADDELINALAAGMSVSAPGVGGYDADDRVAAILAAWKADVDADPVPELVDVDTAVSTLLAARPPSGRTRHLVPVAAAAAFLVLAIGGVSVTSYNANPDDALWGISKVLYSERAESVEAAARVEERIESAKDALAAGQPVLAAQELAQAEKDLQVVRPQEGQDELAEAQDFLQAKAAETPEGTKVNPASPLATQPSRRVPESVREPRPSESDDPDSTTQEPDPSSATGEGEPGPEVASTPDENTGNPTTRPTADPRRAVAPEDAGSAPTSSPKPPPPGNGEGEPDDPTSGGNPPATSEGRPDATTSPSPSNEVDGEAPDTGGPSASGAEAPTATN</sequence>
<proteinExistence type="predicted"/>
<dbReference type="EMBL" id="VIWU01000001">
    <property type="protein sequence ID" value="TWF78401.1"/>
    <property type="molecule type" value="Genomic_DNA"/>
</dbReference>
<comment type="caution">
    <text evidence="3">The sequence shown here is derived from an EMBL/GenBank/DDBJ whole genome shotgun (WGS) entry which is preliminary data.</text>
</comment>
<dbReference type="RefSeq" id="WP_147257422.1">
    <property type="nucleotide sequence ID" value="NZ_VIWU01000001.1"/>
</dbReference>
<feature type="compositionally biased region" description="Basic and acidic residues" evidence="1">
    <location>
        <begin position="247"/>
        <end position="259"/>
    </location>
</feature>
<evidence type="ECO:0000256" key="1">
    <source>
        <dbReference type="SAM" id="MobiDB-lite"/>
    </source>
</evidence>
<feature type="compositionally biased region" description="Polar residues" evidence="1">
    <location>
        <begin position="289"/>
        <end position="300"/>
    </location>
</feature>
<name>A0A561SU76_9PSEU</name>
<protein>
    <submittedName>
        <fullName evidence="3">Anti-sigma-D factor RsdA-like protein</fullName>
    </submittedName>
</protein>
<dbReference type="InterPro" id="IPR031928">
    <property type="entry name" value="RsdA_SigD-bd"/>
</dbReference>
<feature type="compositionally biased region" description="Low complexity" evidence="1">
    <location>
        <begin position="10"/>
        <end position="24"/>
    </location>
</feature>
<dbReference type="OrthoDB" id="5191711at2"/>
<evidence type="ECO:0000259" key="2">
    <source>
        <dbReference type="Pfam" id="PF16751"/>
    </source>
</evidence>
<keyword evidence="4" id="KW-1185">Reference proteome</keyword>
<dbReference type="AlphaFoldDB" id="A0A561SU76"/>
<dbReference type="Proteomes" id="UP000321261">
    <property type="component" value="Unassembled WGS sequence"/>
</dbReference>
<reference evidence="3 4" key="1">
    <citation type="submission" date="2019-06" db="EMBL/GenBank/DDBJ databases">
        <title>Sequencing the genomes of 1000 actinobacteria strains.</title>
        <authorList>
            <person name="Klenk H.-P."/>
        </authorList>
    </citation>
    <scope>NUCLEOTIDE SEQUENCE [LARGE SCALE GENOMIC DNA]</scope>
    <source>
        <strain evidence="3 4">DSM 45671</strain>
    </source>
</reference>
<gene>
    <name evidence="3" type="ORF">FHX44_114324</name>
</gene>
<feature type="region of interest" description="Disordered" evidence="1">
    <location>
        <begin position="1"/>
        <end position="35"/>
    </location>
</feature>
<organism evidence="3 4">
    <name type="scientific">Pseudonocardia hierapolitana</name>
    <dbReference type="NCBI Taxonomy" id="1128676"/>
    <lineage>
        <taxon>Bacteria</taxon>
        <taxon>Bacillati</taxon>
        <taxon>Actinomycetota</taxon>
        <taxon>Actinomycetes</taxon>
        <taxon>Pseudonocardiales</taxon>
        <taxon>Pseudonocardiaceae</taxon>
        <taxon>Pseudonocardia</taxon>
    </lineage>
</organism>